<reference evidence="1" key="1">
    <citation type="submission" date="2021-02" db="EMBL/GenBank/DDBJ databases">
        <authorList>
            <person name="Dougan E. K."/>
            <person name="Rhodes N."/>
            <person name="Thang M."/>
            <person name="Chan C."/>
        </authorList>
    </citation>
    <scope>NUCLEOTIDE SEQUENCE</scope>
</reference>
<evidence type="ECO:0000313" key="1">
    <source>
        <dbReference type="EMBL" id="CAE8612082.1"/>
    </source>
</evidence>
<dbReference type="EMBL" id="CAJNNV010025078">
    <property type="protein sequence ID" value="CAE8612082.1"/>
    <property type="molecule type" value="Genomic_DNA"/>
</dbReference>
<dbReference type="Proteomes" id="UP000654075">
    <property type="component" value="Unassembled WGS sequence"/>
</dbReference>
<comment type="caution">
    <text evidence="1">The sequence shown here is derived from an EMBL/GenBank/DDBJ whole genome shotgun (WGS) entry which is preliminary data.</text>
</comment>
<evidence type="ECO:0000313" key="2">
    <source>
        <dbReference type="EMBL" id="CAE8722017.1"/>
    </source>
</evidence>
<proteinExistence type="predicted"/>
<dbReference type="AlphaFoldDB" id="A0A813FJE1"/>
<accession>A0A813FJE1</accession>
<evidence type="ECO:0000313" key="3">
    <source>
        <dbReference type="Proteomes" id="UP000654075"/>
    </source>
</evidence>
<organism evidence="1 3">
    <name type="scientific">Polarella glacialis</name>
    <name type="common">Dinoflagellate</name>
    <dbReference type="NCBI Taxonomy" id="89957"/>
    <lineage>
        <taxon>Eukaryota</taxon>
        <taxon>Sar</taxon>
        <taxon>Alveolata</taxon>
        <taxon>Dinophyceae</taxon>
        <taxon>Suessiales</taxon>
        <taxon>Suessiaceae</taxon>
        <taxon>Polarella</taxon>
    </lineage>
</organism>
<name>A0A813FJE1_POLGL</name>
<sequence>MDSPCNASQASHKQRPRFMIQLKDRTDHRQAWVSGQEIKRDIAHKLQHTGSDIIETHSPCHIQTVQMQREFEKFNHGSLGNPSRFGRNLEHWLLIITWRVAHSTPLPVIVA</sequence>
<feature type="non-terminal residue" evidence="1">
    <location>
        <position position="111"/>
    </location>
</feature>
<protein>
    <submittedName>
        <fullName evidence="1">Uncharacterized protein</fullName>
    </submittedName>
</protein>
<dbReference type="EMBL" id="CAJNNW010034222">
    <property type="protein sequence ID" value="CAE8722017.1"/>
    <property type="molecule type" value="Genomic_DNA"/>
</dbReference>
<gene>
    <name evidence="1" type="ORF">PGLA1383_LOCUS29882</name>
    <name evidence="2" type="ORF">PGLA2088_LOCUS42276</name>
</gene>
<keyword evidence="3" id="KW-1185">Reference proteome</keyword>
<dbReference type="Proteomes" id="UP000626109">
    <property type="component" value="Unassembled WGS sequence"/>
</dbReference>